<dbReference type="PANTHER" id="PTHR33164">
    <property type="entry name" value="TRANSCRIPTIONAL REGULATOR, MARR FAMILY"/>
    <property type="match status" value="1"/>
</dbReference>
<evidence type="ECO:0000256" key="1">
    <source>
        <dbReference type="ARBA" id="ARBA00023015"/>
    </source>
</evidence>
<dbReference type="RefSeq" id="WP_380132761.1">
    <property type="nucleotide sequence ID" value="NZ_BAABAT010000008.1"/>
</dbReference>
<dbReference type="PROSITE" id="PS01117">
    <property type="entry name" value="HTH_MARR_1"/>
    <property type="match status" value="1"/>
</dbReference>
<dbReference type="PANTHER" id="PTHR33164:SF94">
    <property type="entry name" value="TRANSCRIPTIONAL REGULATORY PROTEIN-RELATED"/>
    <property type="match status" value="1"/>
</dbReference>
<feature type="region of interest" description="Disordered" evidence="4">
    <location>
        <begin position="159"/>
        <end position="181"/>
    </location>
</feature>
<reference evidence="7" key="1">
    <citation type="journal article" date="2019" name="Int. J. Syst. Evol. Microbiol.">
        <title>The Global Catalogue of Microorganisms (GCM) 10K type strain sequencing project: providing services to taxonomists for standard genome sequencing and annotation.</title>
        <authorList>
            <consortium name="The Broad Institute Genomics Platform"/>
            <consortium name="The Broad Institute Genome Sequencing Center for Infectious Disease"/>
            <person name="Wu L."/>
            <person name="Ma J."/>
        </authorList>
    </citation>
    <scope>NUCLEOTIDE SEQUENCE [LARGE SCALE GENOMIC DNA]</scope>
    <source>
        <strain evidence="7">JCM 17441</strain>
    </source>
</reference>
<accession>A0ABP8D8X9</accession>
<organism evidence="6 7">
    <name type="scientific">Dactylosporangium darangshiense</name>
    <dbReference type="NCBI Taxonomy" id="579108"/>
    <lineage>
        <taxon>Bacteria</taxon>
        <taxon>Bacillati</taxon>
        <taxon>Actinomycetota</taxon>
        <taxon>Actinomycetes</taxon>
        <taxon>Micromonosporales</taxon>
        <taxon>Micromonosporaceae</taxon>
        <taxon>Dactylosporangium</taxon>
    </lineage>
</organism>
<dbReference type="PROSITE" id="PS50995">
    <property type="entry name" value="HTH_MARR_2"/>
    <property type="match status" value="1"/>
</dbReference>
<dbReference type="Proteomes" id="UP001500620">
    <property type="component" value="Unassembled WGS sequence"/>
</dbReference>
<comment type="caution">
    <text evidence="6">The sequence shown here is derived from an EMBL/GenBank/DDBJ whole genome shotgun (WGS) entry which is preliminary data.</text>
</comment>
<name>A0ABP8D8X9_9ACTN</name>
<keyword evidence="7" id="KW-1185">Reference proteome</keyword>
<dbReference type="Gene3D" id="1.10.10.10">
    <property type="entry name" value="Winged helix-like DNA-binding domain superfamily/Winged helix DNA-binding domain"/>
    <property type="match status" value="1"/>
</dbReference>
<gene>
    <name evidence="6" type="ORF">GCM10022255_035850</name>
</gene>
<evidence type="ECO:0000313" key="6">
    <source>
        <dbReference type="EMBL" id="GAA4249884.1"/>
    </source>
</evidence>
<dbReference type="InterPro" id="IPR036390">
    <property type="entry name" value="WH_DNA-bd_sf"/>
</dbReference>
<feature type="domain" description="HTH marR-type" evidence="5">
    <location>
        <begin position="3"/>
        <end position="141"/>
    </location>
</feature>
<evidence type="ECO:0000259" key="5">
    <source>
        <dbReference type="PROSITE" id="PS50995"/>
    </source>
</evidence>
<dbReference type="EMBL" id="BAABAT010000008">
    <property type="protein sequence ID" value="GAA4249884.1"/>
    <property type="molecule type" value="Genomic_DNA"/>
</dbReference>
<dbReference type="Pfam" id="PF01047">
    <property type="entry name" value="MarR"/>
    <property type="match status" value="1"/>
</dbReference>
<dbReference type="InterPro" id="IPR039422">
    <property type="entry name" value="MarR/SlyA-like"/>
</dbReference>
<evidence type="ECO:0000313" key="7">
    <source>
        <dbReference type="Proteomes" id="UP001500620"/>
    </source>
</evidence>
<proteinExistence type="predicted"/>
<keyword evidence="3" id="KW-0804">Transcription</keyword>
<dbReference type="InterPro" id="IPR036388">
    <property type="entry name" value="WH-like_DNA-bd_sf"/>
</dbReference>
<protein>
    <recommendedName>
        <fullName evidence="5">HTH marR-type domain-containing protein</fullName>
    </recommendedName>
</protein>
<evidence type="ECO:0000256" key="2">
    <source>
        <dbReference type="ARBA" id="ARBA00023125"/>
    </source>
</evidence>
<sequence>MTTEPLVEALLAVSRSMVALAARNLSALGADVTLPQYRTLVLLAGGGPQRSAVLAKELGVAPSTLTRMCDRLVRKSLVQRFHRYNDRRSIWLGLTPEGRDLVGVVMGARRREIEAIVRAGILHATDADLALLHAFVRAAGELPDEEWWRNWRISADPVDGAQPMHPSRNGGPFTGLRAPAH</sequence>
<dbReference type="SUPFAM" id="SSF46785">
    <property type="entry name" value="Winged helix' DNA-binding domain"/>
    <property type="match status" value="1"/>
</dbReference>
<dbReference type="PRINTS" id="PR00598">
    <property type="entry name" value="HTHMARR"/>
</dbReference>
<evidence type="ECO:0000256" key="3">
    <source>
        <dbReference type="ARBA" id="ARBA00023163"/>
    </source>
</evidence>
<dbReference type="SMART" id="SM00347">
    <property type="entry name" value="HTH_MARR"/>
    <property type="match status" value="1"/>
</dbReference>
<keyword evidence="1" id="KW-0805">Transcription regulation</keyword>
<dbReference type="InterPro" id="IPR000835">
    <property type="entry name" value="HTH_MarR-typ"/>
</dbReference>
<keyword evidence="2" id="KW-0238">DNA-binding</keyword>
<dbReference type="InterPro" id="IPR023187">
    <property type="entry name" value="Tscrpt_reg_MarR-type_CS"/>
</dbReference>
<evidence type="ECO:0000256" key="4">
    <source>
        <dbReference type="SAM" id="MobiDB-lite"/>
    </source>
</evidence>